<evidence type="ECO:0000259" key="5">
    <source>
        <dbReference type="Pfam" id="PF25183"/>
    </source>
</evidence>
<dbReference type="Proteomes" id="UP000593892">
    <property type="component" value="Chromosome"/>
</dbReference>
<evidence type="ECO:0000256" key="3">
    <source>
        <dbReference type="ARBA" id="ARBA00023237"/>
    </source>
</evidence>
<dbReference type="RefSeq" id="WP_194447674.1">
    <property type="nucleotide sequence ID" value="NZ_CP063849.1"/>
</dbReference>
<evidence type="ECO:0000313" key="7">
    <source>
        <dbReference type="Proteomes" id="UP000593892"/>
    </source>
</evidence>
<accession>A0A7S7SJH6</accession>
<keyword evidence="7" id="KW-1185">Reference proteome</keyword>
<organism evidence="6 7">
    <name type="scientific">Paludibaculum fermentans</name>
    <dbReference type="NCBI Taxonomy" id="1473598"/>
    <lineage>
        <taxon>Bacteria</taxon>
        <taxon>Pseudomonadati</taxon>
        <taxon>Acidobacteriota</taxon>
        <taxon>Terriglobia</taxon>
        <taxon>Bryobacterales</taxon>
        <taxon>Bryobacteraceae</taxon>
        <taxon>Paludibaculum</taxon>
    </lineage>
</organism>
<proteinExistence type="predicted"/>
<keyword evidence="4" id="KW-0732">Signal</keyword>
<dbReference type="SUPFAM" id="SSF56935">
    <property type="entry name" value="Porins"/>
    <property type="match status" value="1"/>
</dbReference>
<dbReference type="KEGG" id="pfer:IRI77_24750"/>
<comment type="subcellular location">
    <subcellularLocation>
        <location evidence="1">Cell outer membrane</location>
    </subcellularLocation>
</comment>
<evidence type="ECO:0000256" key="4">
    <source>
        <dbReference type="SAM" id="SignalP"/>
    </source>
</evidence>
<keyword evidence="3" id="KW-0998">Cell outer membrane</keyword>
<feature type="domain" description="TonB-dependent transporter Oar-like beta-barrel" evidence="5">
    <location>
        <begin position="242"/>
        <end position="1136"/>
    </location>
</feature>
<feature type="chain" id="PRO_5032927356" evidence="4">
    <location>
        <begin position="24"/>
        <end position="1143"/>
    </location>
</feature>
<sequence>MNHVRSVAVVTLLLCVLSLGAFAQSDNSTANGVVRDPSSAVVPNAKITLKNQANGLTREVKTNESGNFVIPTIPSGMYTLTVEAAGFKKYESKDNKVDPNLPASFDVALQVGQASEVVEVTATAAALQTESGAVGRIVEGRQLADLQLNGRNPIFLALLKPGVRGTNLGGFSYGMDQAGLSINGSRTQDNLITYDGAVAVRTRSNGTSIGSADLDTTAEVQIMTASFTAEYGRAAGGQIRVVSKSGTSQFHGSAYEYFRNSAIDANTWSRNRNPSTNVVAPLRFNQFGYNTSGPVFVPGKLNKDRSKLFFTWSQEWTKHRREDTTLKVVPTAKMKAGDFSELLVPTAFFGSAQIVKDPANGNAPFAGNIVPKNRQSANGMALLAVFPAANLAVPQGANNWYGVGGHPTDQRKDSIGIDFLPTQKDSIKFRGMLFHYLDVSPFPTGFALAQQTFDRPNQTSSLNWTHSFSPTLINETLITASRDQVFIRMTDTPAFNRTTYGINYPYVYPAGKDRPNKLPAVAIPGFSEYTGTPYPSNSTGPIYSISNNITKILNNHTIKAGFAFERAGQNDYDQINVNGVPGGTNNQNGRFEFSNTRSGGSGVGLGDAALGLFNNYAEIGTRSFTPYRGNMYEWFVQDSWKATDKLKIELGVRHTIVIPYSSLWGNMTVFDPKYYDKSKAVTVDLRTGNPIAGSGDPYNGIVIPGSSWPDSAKGRVPAATDASLQYLFRGGQEPKYYSNIDYGNFQPRIGVAYSLNPKTVIRGGAGKYTTRLGVSDSVFLGGNPPLQPIASIPTGLVDNPGGGSLASFPISVTTQAKVFHMPQSYTWNLTVEREIGFNTVLDVSYVGRRGLFGQREKNINQAALGAVQNNVGINVNALRPYLGYGPIRETFNDANMKYNSLQIGVNRRFSNGLSYGLGYTLSKCMDDGSAQRDIVPNAYDAHNLWGPCTNDTRHVWVLNYIYDLPFFKNSGRALKTIAGGWKISGVTQFQTGTPNTVATGDDFAGVGPGSGSQIWNVTGNPQLGNGEKAFMANAGDPNYWFNGKRDAAGNLLAFAKPGDKTFVSGNFRSLIYNPGIQFWNIGVFKSFAITEKQSFLIRAEGFNFINHPNWGGADYNPTSGTFGKITGKTDDRRNMQISLRYSF</sequence>
<evidence type="ECO:0000313" key="6">
    <source>
        <dbReference type="EMBL" id="QOY86005.1"/>
    </source>
</evidence>
<dbReference type="InterPro" id="IPR057601">
    <property type="entry name" value="Oar-like_b-barrel"/>
</dbReference>
<dbReference type="Pfam" id="PF25183">
    <property type="entry name" value="OMP_b-brl_4"/>
    <property type="match status" value="1"/>
</dbReference>
<keyword evidence="2" id="KW-0472">Membrane</keyword>
<evidence type="ECO:0000256" key="2">
    <source>
        <dbReference type="ARBA" id="ARBA00023136"/>
    </source>
</evidence>
<feature type="signal peptide" evidence="4">
    <location>
        <begin position="1"/>
        <end position="23"/>
    </location>
</feature>
<dbReference type="Pfam" id="PF13620">
    <property type="entry name" value="CarboxypepD_reg"/>
    <property type="match status" value="1"/>
</dbReference>
<keyword evidence="6" id="KW-0675">Receptor</keyword>
<dbReference type="InterPro" id="IPR008969">
    <property type="entry name" value="CarboxyPept-like_regulatory"/>
</dbReference>
<dbReference type="EMBL" id="CP063849">
    <property type="protein sequence ID" value="QOY86005.1"/>
    <property type="molecule type" value="Genomic_DNA"/>
</dbReference>
<protein>
    <submittedName>
        <fullName evidence="6">TonB-dependent receptor</fullName>
    </submittedName>
</protein>
<name>A0A7S7SJH6_PALFE</name>
<dbReference type="AlphaFoldDB" id="A0A7S7SJH6"/>
<reference evidence="6 7" key="1">
    <citation type="submission" date="2020-10" db="EMBL/GenBank/DDBJ databases">
        <title>Complete genome sequence of Paludibaculum fermentans P105T, a facultatively anaerobic acidobacterium capable of dissimilatory Fe(III) reduction.</title>
        <authorList>
            <person name="Dedysh S.N."/>
            <person name="Beletsky A.V."/>
            <person name="Kulichevskaya I.S."/>
            <person name="Mardanov A.V."/>
            <person name="Ravin N.V."/>
        </authorList>
    </citation>
    <scope>NUCLEOTIDE SEQUENCE [LARGE SCALE GENOMIC DNA]</scope>
    <source>
        <strain evidence="6 7">P105</strain>
    </source>
</reference>
<evidence type="ECO:0000256" key="1">
    <source>
        <dbReference type="ARBA" id="ARBA00004442"/>
    </source>
</evidence>
<dbReference type="SUPFAM" id="SSF49464">
    <property type="entry name" value="Carboxypeptidase regulatory domain-like"/>
    <property type="match status" value="1"/>
</dbReference>
<dbReference type="InterPro" id="IPR036942">
    <property type="entry name" value="Beta-barrel_TonB_sf"/>
</dbReference>
<dbReference type="Gene3D" id="2.60.40.1120">
    <property type="entry name" value="Carboxypeptidase-like, regulatory domain"/>
    <property type="match status" value="1"/>
</dbReference>
<dbReference type="GO" id="GO:0009279">
    <property type="term" value="C:cell outer membrane"/>
    <property type="evidence" value="ECO:0007669"/>
    <property type="project" value="UniProtKB-SubCell"/>
</dbReference>
<gene>
    <name evidence="6" type="ORF">IRI77_24750</name>
</gene>
<dbReference type="Gene3D" id="2.40.170.20">
    <property type="entry name" value="TonB-dependent receptor, beta-barrel domain"/>
    <property type="match status" value="1"/>
</dbReference>